<evidence type="ECO:0000313" key="1">
    <source>
        <dbReference type="EMBL" id="SVC28453.1"/>
    </source>
</evidence>
<dbReference type="AlphaFoldDB" id="A0A382KY56"/>
<name>A0A382KY56_9ZZZZ</name>
<reference evidence="1" key="1">
    <citation type="submission" date="2018-05" db="EMBL/GenBank/DDBJ databases">
        <authorList>
            <person name="Lanie J.A."/>
            <person name="Ng W.-L."/>
            <person name="Kazmierczak K.M."/>
            <person name="Andrzejewski T.M."/>
            <person name="Davidsen T.M."/>
            <person name="Wayne K.J."/>
            <person name="Tettelin H."/>
            <person name="Glass J.I."/>
            <person name="Rusch D."/>
            <person name="Podicherti R."/>
            <person name="Tsui H.-C.T."/>
            <person name="Winkler M.E."/>
        </authorList>
    </citation>
    <scope>NUCLEOTIDE SEQUENCE</scope>
</reference>
<organism evidence="1">
    <name type="scientific">marine metagenome</name>
    <dbReference type="NCBI Taxonomy" id="408172"/>
    <lineage>
        <taxon>unclassified sequences</taxon>
        <taxon>metagenomes</taxon>
        <taxon>ecological metagenomes</taxon>
    </lineage>
</organism>
<dbReference type="EMBL" id="UINC01083090">
    <property type="protein sequence ID" value="SVC28453.1"/>
    <property type="molecule type" value="Genomic_DNA"/>
</dbReference>
<gene>
    <name evidence="1" type="ORF">METZ01_LOCUS281307</name>
</gene>
<proteinExistence type="predicted"/>
<accession>A0A382KY56</accession>
<protein>
    <submittedName>
        <fullName evidence="1">Uncharacterized protein</fullName>
    </submittedName>
</protein>
<sequence>MTTIIIVMKEKTSFRMGGDRTAKHFGALGNILHAAGETDFYLRQNQCVATVIPEVGDK</sequence>